<sequence>MEDLQKQIREPTKEQIAEYKEAFSLFDKDGDNVIDIKYLGLLVRSLNRNPTESELEQMSQEVDPLGHEKVELPDFLTMMASRPEENDPEEELYEAFKTFAKDKKPEPTMRGNVLKYIVTSGREPLTDEEAEDMLIELGVENTTEFKISDFIRLIVSNMNNY</sequence>
<evidence type="ECO:0000256" key="1">
    <source>
        <dbReference type="ARBA" id="ARBA00020786"/>
    </source>
</evidence>
<evidence type="ECO:0000256" key="2">
    <source>
        <dbReference type="ARBA" id="ARBA00022723"/>
    </source>
</evidence>
<dbReference type="InterPro" id="IPR002048">
    <property type="entry name" value="EF_hand_dom"/>
</dbReference>
<evidence type="ECO:0000259" key="5">
    <source>
        <dbReference type="PROSITE" id="PS50222"/>
    </source>
</evidence>
<evidence type="ECO:0000256" key="3">
    <source>
        <dbReference type="ARBA" id="ARBA00022737"/>
    </source>
</evidence>
<keyword evidence="4" id="KW-0007">Acetylation</keyword>
<dbReference type="EMBL" id="GL984086">
    <property type="protein sequence ID" value="EGR29995.1"/>
    <property type="molecule type" value="Genomic_DNA"/>
</dbReference>
<protein>
    <recommendedName>
        <fullName evidence="1">Calmodulin</fullName>
    </recommendedName>
</protein>
<keyword evidence="3" id="KW-0677">Repeat</keyword>
<name>G0QXQ8_ICHMU</name>
<dbReference type="InterPro" id="IPR050230">
    <property type="entry name" value="CALM/Myosin/TropC-like"/>
</dbReference>
<dbReference type="PROSITE" id="PS50222">
    <property type="entry name" value="EF_HAND_2"/>
    <property type="match status" value="1"/>
</dbReference>
<accession>G0QXQ8</accession>
<dbReference type="FunFam" id="1.10.238.10:FF:000527">
    <property type="entry name" value="Calmodulin-3"/>
    <property type="match status" value="1"/>
</dbReference>
<dbReference type="InterPro" id="IPR011992">
    <property type="entry name" value="EF-hand-dom_pair"/>
</dbReference>
<proteinExistence type="predicted"/>
<dbReference type="GO" id="GO:0005509">
    <property type="term" value="F:calcium ion binding"/>
    <property type="evidence" value="ECO:0007669"/>
    <property type="project" value="InterPro"/>
</dbReference>
<dbReference type="PANTHER" id="PTHR23048">
    <property type="entry name" value="MYOSIN LIGHT CHAIN 1, 3"/>
    <property type="match status" value="1"/>
</dbReference>
<dbReference type="eggNOG" id="KOG0027">
    <property type="taxonomic scope" value="Eukaryota"/>
</dbReference>
<dbReference type="Proteomes" id="UP000008983">
    <property type="component" value="Unassembled WGS sequence"/>
</dbReference>
<dbReference type="OrthoDB" id="311406at2759"/>
<dbReference type="PANTHER" id="PTHR23048:SF0">
    <property type="entry name" value="CALMODULIN LIKE 3"/>
    <property type="match status" value="1"/>
</dbReference>
<feature type="domain" description="EF-hand" evidence="5">
    <location>
        <begin position="14"/>
        <end position="49"/>
    </location>
</feature>
<organism evidence="6 7">
    <name type="scientific">Ichthyophthirius multifiliis</name>
    <name type="common">White spot disease agent</name>
    <name type="synonym">Ich</name>
    <dbReference type="NCBI Taxonomy" id="5932"/>
    <lineage>
        <taxon>Eukaryota</taxon>
        <taxon>Sar</taxon>
        <taxon>Alveolata</taxon>
        <taxon>Ciliophora</taxon>
        <taxon>Intramacronucleata</taxon>
        <taxon>Oligohymenophorea</taxon>
        <taxon>Hymenostomatida</taxon>
        <taxon>Ophryoglenina</taxon>
        <taxon>Ichthyophthirius</taxon>
    </lineage>
</organism>
<evidence type="ECO:0000256" key="4">
    <source>
        <dbReference type="ARBA" id="ARBA00022990"/>
    </source>
</evidence>
<dbReference type="CDD" id="cd00051">
    <property type="entry name" value="EFh"/>
    <property type="match status" value="1"/>
</dbReference>
<dbReference type="SMART" id="SM00054">
    <property type="entry name" value="EFh"/>
    <property type="match status" value="1"/>
</dbReference>
<dbReference type="GeneID" id="14906099"/>
<evidence type="ECO:0000313" key="7">
    <source>
        <dbReference type="Proteomes" id="UP000008983"/>
    </source>
</evidence>
<dbReference type="GO" id="GO:0016460">
    <property type="term" value="C:myosin II complex"/>
    <property type="evidence" value="ECO:0007669"/>
    <property type="project" value="TreeGrafter"/>
</dbReference>
<gene>
    <name evidence="6" type="ORF">IMG5_144690</name>
</gene>
<dbReference type="STRING" id="857967.G0QXQ8"/>
<keyword evidence="7" id="KW-1185">Reference proteome</keyword>
<dbReference type="OMA" id="VETWEVD"/>
<reference evidence="6 7" key="1">
    <citation type="submission" date="2011-07" db="EMBL/GenBank/DDBJ databases">
        <authorList>
            <person name="Coyne R."/>
            <person name="Brami D."/>
            <person name="Johnson J."/>
            <person name="Hostetler J."/>
            <person name="Hannick L."/>
            <person name="Clark T."/>
            <person name="Cassidy-Hanley D."/>
            <person name="Inman J."/>
        </authorList>
    </citation>
    <scope>NUCLEOTIDE SEQUENCE [LARGE SCALE GENOMIC DNA]</scope>
    <source>
        <strain evidence="6 7">G5</strain>
    </source>
</reference>
<dbReference type="Gene3D" id="1.10.238.10">
    <property type="entry name" value="EF-hand"/>
    <property type="match status" value="2"/>
</dbReference>
<dbReference type="RefSeq" id="XP_004031231.1">
    <property type="nucleotide sequence ID" value="XM_004031183.1"/>
</dbReference>
<keyword evidence="2" id="KW-0479">Metal-binding</keyword>
<dbReference type="InParanoid" id="G0QXQ8"/>
<dbReference type="SUPFAM" id="SSF47473">
    <property type="entry name" value="EF-hand"/>
    <property type="match status" value="1"/>
</dbReference>
<dbReference type="Pfam" id="PF13499">
    <property type="entry name" value="EF-hand_7"/>
    <property type="match status" value="1"/>
</dbReference>
<dbReference type="AlphaFoldDB" id="G0QXQ8"/>
<evidence type="ECO:0000313" key="6">
    <source>
        <dbReference type="EMBL" id="EGR29995.1"/>
    </source>
</evidence>